<evidence type="ECO:0000313" key="1">
    <source>
        <dbReference type="EMBL" id="AJA42211.1"/>
    </source>
</evidence>
<keyword evidence="2" id="KW-1185">Reference proteome</keyword>
<dbReference type="InterPro" id="IPR036779">
    <property type="entry name" value="LysM_dom_sf"/>
</dbReference>
<evidence type="ECO:0000313" key="2">
    <source>
        <dbReference type="Proteomes" id="UP000032689"/>
    </source>
</evidence>
<reference evidence="1 2" key="1">
    <citation type="journal article" date="2015" name="Appl. Environ. Microbiol.">
        <title>Two Phages, phiIPLA-RODI and phiIPLA-C1C, Lyse Mono- and Dual-Species Staphylococcal Biofilms.</title>
        <authorList>
            <person name="Gutierrez D."/>
            <person name="Vandenheuvel D."/>
            <person name="Martinez B."/>
            <person name="Rodriguez A."/>
            <person name="Lavigne R."/>
            <person name="Garcia P."/>
        </authorList>
    </citation>
    <scope>NUCLEOTIDE SEQUENCE [LARGE SCALE GENOMIC DNA]</scope>
</reference>
<sequence>MRFKKHEVRYNDTMQAISQRYYGSPEYWIDLIEHNNLKYPYIVDDHMLKKDNPEHLVTTGDYIIIPEYSYLTNATLKEINKKDRDILVEMALGSDLNVTSNEDYFNKHGTSDEILNFTEDNKGDLSTVVGVDNIKQQLQTRLLTPKGSLILHPDYGSNIHELFDKNIPETAVLIELEIIRTLLSDSRVKNVNTIDWTLKGKCFWGKFSVEIESVEESITFVLQSDETGIFARFE</sequence>
<dbReference type="OrthoDB" id="7416at10239"/>
<dbReference type="GeneID" id="26640908"/>
<dbReference type="Gene3D" id="3.10.350.10">
    <property type="entry name" value="LysM domain"/>
    <property type="match status" value="1"/>
</dbReference>
<dbReference type="KEGG" id="vg:26640908"/>
<dbReference type="RefSeq" id="YP_009214491.1">
    <property type="nucleotide sequence ID" value="NC_028962.1"/>
</dbReference>
<dbReference type="InterPro" id="IPR020288">
    <property type="entry name" value="Sheath_initiator"/>
</dbReference>
<dbReference type="SUPFAM" id="SSF160719">
    <property type="entry name" value="gpW/gp25-like"/>
    <property type="match status" value="1"/>
</dbReference>
<protein>
    <submittedName>
        <fullName evidence="1">Baseplate wedge subunit</fullName>
    </submittedName>
</protein>
<dbReference type="CDD" id="cd00118">
    <property type="entry name" value="LysM"/>
    <property type="match status" value="1"/>
</dbReference>
<name>A0A0D3MV65_9CAUD</name>
<dbReference type="Pfam" id="PF10934">
    <property type="entry name" value="Sheath_initiator"/>
    <property type="match status" value="1"/>
</dbReference>
<dbReference type="InterPro" id="IPR018392">
    <property type="entry name" value="LysM"/>
</dbReference>
<dbReference type="Proteomes" id="UP000032689">
    <property type="component" value="Segment"/>
</dbReference>
<proteinExistence type="predicted"/>
<organism evidence="1 2">
    <name type="scientific">Staphylococcus phage vB_SepM_ phiIPLA-C1C</name>
    <dbReference type="NCBI Taxonomy" id="1572704"/>
    <lineage>
        <taxon>Viruses</taxon>
        <taxon>Duplodnaviria</taxon>
        <taxon>Heunggongvirae</taxon>
        <taxon>Uroviricota</taxon>
        <taxon>Caudoviricetes</taxon>
        <taxon>Herelleviridae</taxon>
        <taxon>Twortvirinae</taxon>
        <taxon>Sepunavirus</taxon>
        <taxon>Sepunavirus IPLAC1C</taxon>
    </lineage>
</organism>
<dbReference type="EMBL" id="KP027447">
    <property type="protein sequence ID" value="AJA42211.1"/>
    <property type="molecule type" value="Genomic_DNA"/>
</dbReference>
<dbReference type="Gene3D" id="3.10.450.40">
    <property type="match status" value="1"/>
</dbReference>
<accession>A0A0D3MV65</accession>